<feature type="compositionally biased region" description="Acidic residues" evidence="3">
    <location>
        <begin position="1465"/>
        <end position="1475"/>
    </location>
</feature>
<keyword evidence="1" id="KW-0732">Signal</keyword>
<dbReference type="InterPro" id="IPR032812">
    <property type="entry name" value="SbsA_Ig"/>
</dbReference>
<evidence type="ECO:0000259" key="4">
    <source>
        <dbReference type="Pfam" id="PF13205"/>
    </source>
</evidence>
<dbReference type="InterPro" id="IPR014755">
    <property type="entry name" value="Cu-Rt/internalin_Ig-like"/>
</dbReference>
<evidence type="ECO:0000256" key="1">
    <source>
        <dbReference type="ARBA" id="ARBA00022729"/>
    </source>
</evidence>
<accession>A0A840EIX2</accession>
<gene>
    <name evidence="6" type="ORF">GGR28_003475</name>
</gene>
<evidence type="ECO:0000259" key="5">
    <source>
        <dbReference type="Pfam" id="PF18962"/>
    </source>
</evidence>
<dbReference type="PANTHER" id="PTHR10199:SF110">
    <property type="entry name" value="TSP C-TERMINAL DOMAIN-CONTAINING PROTEIN"/>
    <property type="match status" value="1"/>
</dbReference>
<dbReference type="PANTHER" id="PTHR10199">
    <property type="entry name" value="THROMBOSPONDIN"/>
    <property type="match status" value="1"/>
</dbReference>
<dbReference type="Pfam" id="PF02412">
    <property type="entry name" value="TSP_3"/>
    <property type="match status" value="4"/>
</dbReference>
<feature type="region of interest" description="Disordered" evidence="3">
    <location>
        <begin position="1459"/>
        <end position="1581"/>
    </location>
</feature>
<feature type="domain" description="Secretion system C-terminal sorting" evidence="5">
    <location>
        <begin position="1628"/>
        <end position="1704"/>
    </location>
</feature>
<keyword evidence="2" id="KW-0106">Calcium</keyword>
<evidence type="ECO:0000256" key="2">
    <source>
        <dbReference type="ARBA" id="ARBA00022837"/>
    </source>
</evidence>
<dbReference type="Pfam" id="PF13205">
    <property type="entry name" value="Big_5"/>
    <property type="match status" value="1"/>
</dbReference>
<dbReference type="FunFam" id="4.10.1080.10:FF:000001">
    <property type="entry name" value="Thrombospondin 3"/>
    <property type="match status" value="1"/>
</dbReference>
<organism evidence="6 7">
    <name type="scientific">Neolewinella aquimaris</name>
    <dbReference type="NCBI Taxonomy" id="1835722"/>
    <lineage>
        <taxon>Bacteria</taxon>
        <taxon>Pseudomonadati</taxon>
        <taxon>Bacteroidota</taxon>
        <taxon>Saprospiria</taxon>
        <taxon>Saprospirales</taxon>
        <taxon>Lewinellaceae</taxon>
        <taxon>Neolewinella</taxon>
    </lineage>
</organism>
<feature type="domain" description="SbsA Ig-like" evidence="4">
    <location>
        <begin position="1357"/>
        <end position="1459"/>
    </location>
</feature>
<dbReference type="GO" id="GO:0005509">
    <property type="term" value="F:calcium ion binding"/>
    <property type="evidence" value="ECO:0007669"/>
    <property type="project" value="InterPro"/>
</dbReference>
<dbReference type="Proteomes" id="UP000576209">
    <property type="component" value="Unassembled WGS sequence"/>
</dbReference>
<dbReference type="PROSITE" id="PS51234">
    <property type="entry name" value="TSP3"/>
    <property type="match status" value="1"/>
</dbReference>
<dbReference type="RefSeq" id="WP_183497066.1">
    <property type="nucleotide sequence ID" value="NZ_JACIFF010000010.1"/>
</dbReference>
<dbReference type="GO" id="GO:0007155">
    <property type="term" value="P:cell adhesion"/>
    <property type="evidence" value="ECO:0007669"/>
    <property type="project" value="InterPro"/>
</dbReference>
<reference evidence="6 7" key="1">
    <citation type="submission" date="2020-08" db="EMBL/GenBank/DDBJ databases">
        <title>Genomic Encyclopedia of Type Strains, Phase IV (KMG-IV): sequencing the most valuable type-strain genomes for metagenomic binning, comparative biology and taxonomic classification.</title>
        <authorList>
            <person name="Goeker M."/>
        </authorList>
    </citation>
    <scope>NUCLEOTIDE SEQUENCE [LARGE SCALE GENOMIC DNA]</scope>
    <source>
        <strain evidence="6 7">DSM 105137</strain>
    </source>
</reference>
<dbReference type="Pfam" id="PF18962">
    <property type="entry name" value="Por_Secre_tail"/>
    <property type="match status" value="1"/>
</dbReference>
<dbReference type="InterPro" id="IPR028974">
    <property type="entry name" value="TSP_type-3_rpt"/>
</dbReference>
<protein>
    <submittedName>
        <fullName evidence="6">Uncharacterized protein</fullName>
    </submittedName>
</protein>
<dbReference type="InterPro" id="IPR026444">
    <property type="entry name" value="Secre_tail"/>
</dbReference>
<dbReference type="InterPro" id="IPR003367">
    <property type="entry name" value="Thrombospondin_3-like_rpt"/>
</dbReference>
<dbReference type="Gene3D" id="4.10.1080.10">
    <property type="entry name" value="TSP type-3 repeat"/>
    <property type="match status" value="1"/>
</dbReference>
<dbReference type="Gene3D" id="2.60.20.10">
    <property type="entry name" value="Crystallins"/>
    <property type="match status" value="1"/>
</dbReference>
<proteinExistence type="predicted"/>
<dbReference type="Gene3D" id="2.60.40.1220">
    <property type="match status" value="1"/>
</dbReference>
<dbReference type="InterPro" id="IPR017897">
    <property type="entry name" value="Thrombospondin_3_rpt"/>
</dbReference>
<dbReference type="SUPFAM" id="SSF103647">
    <property type="entry name" value="TSP type-3 repeat"/>
    <property type="match status" value="1"/>
</dbReference>
<comment type="caution">
    <text evidence="6">The sequence shown here is derived from an EMBL/GenBank/DDBJ whole genome shotgun (WGS) entry which is preliminary data.</text>
</comment>
<sequence length="1705" mass="185350">MPGPATEAGDEVTIYPDVNFGGTKMTLLPQSDPQSLNMSGINYQNNVASIVIPLGLMVTLYDGNSAHSPAYDLKLFPGNYPDLGNWRDRAEFMKVERIAVDTPIVYLFDEEGEVGRPYIFQGFGPGDYDAGPNKQQLIKFDGYEYIIVKGLVEAVVFNANGLNGQSETYIDNDGLGTGAKLEPAWFDRVRGVRVTSRSEKPAQVAAGGQSASSDYYAGVNFTVTPPNASLCGCGNESIKPPQSVTITREGKELAQRKEGTRTTTPWTGELSVPVGPGRKDYEATLNYDAGSYASDCTTRCGYTYASQSIKLSTADLRAPVLDSFAVTPDGGFELHWKMRTDVPDDQIVTRVKRDGRLIATLIDTARARTYTTKDFPGFGPYEYTIEIEAFGQRATSKPLELYPPVGLIEGTVATKPGVSGSSAGVEGVTVCATLENNLPGRASGARNCATTEADGRYRIDNLYYGEEAKFRIEPSKEGHGFDPNFITRTLTPRITVERNVNFTDTTSFVVSGRVVQVDGLDTCGVAGAELLINGNNLGNVTSHDGTFDLVMPQAGKYTITPQLGDHVFSPARQELTVAADVMGLIIEDETRRTLSGYVRAGCEQYLGTATVRVFTADKCLVRETTTSADSGYYAFELPARPFRVEISNVVAAPGYDGGEIEGFFGEARDIDLSDQDSVLLFTYRNPPTIVISDLESSCYQDLPILEQHTAYNLDITVWEEVNVCPVDTGVLIITDAISDRAEPIRLPIQNGRVRYSIEAGEPNIVGPYTKGITFTAEVEGREATVTQQAIVTGVRAREKTFATVSPELPLLILRDPPGDASYSYLGSDATIQSAMSFSAKRENTTNVWTKLKVGAKFEVGFGYVTEFSVWGDLKASMSIGASSNRNEELLTEITTTERFSTSNNEAVTGAEGDVFIGAAMNIIYALADELIFDPNGCTLETDVNLIMGNDGFATTYIYTEDHIRNVLIPELNRLIVLNQTANPDTVAHYQNQVSVWQQTLQRNNQLKADANFVENKSFSALAPYDASTSATSTHAMTIEFMETIDAEVAAETGMEVAGVGFSGGVQTTFRMQMGQSQSNSVTKSTVTGFHLSDDDQGDYFSVDIKTDPVYSTPVFDLVSGRSSCPHEPGTQPRDDLRLLVEEPVATDVDPNGQAVFKLRILNVSQSEETRTYRLSFNQASNPDGARVRLGGSEIQGSIPYTVPYNNQAEATVTIERGPNAFTYRDLEFRLSSDCDNSIYRTVKLSAYFQNDCSPINLTTPETEWVVSTADADLQTVRLTNYEKDKLNRVIIQYAATGTNVWETIRTLQPGDLSDLPGGTEVSLDLGELPDGNYQLRARLNCDQGYVFSESVAGRVDRTGPKLFGVPEPADGEYSRGDVLSAAFNEAINCMVISAEDVTLTRTSDGTIIPTSVGCSDRQLLFRPDQNLFDQNGERFTLTVRDVQDLYGNPLAEPLEWSFTIGSDNTGEESTDDDGDGVLNTVDNCSLAANPEQGDLDKDGIGDACDDDIDGDGVANEVDNAPYYKNPDQTDSDNNGVGDVAEPDGDGDGDGVANATDNCASISNADQNDLDKDGIGDACDEDRDGDGVRNDLDICPDVANPLQDSSTVVNSTSCLVAVAEIELFDFLHVYPNPASDQLFVELLPARPGRLAVELYDPTGKRLYRTEVEATRQAMTLRLPVDHLPRGVYYLRLADGQRSIGRKVVIH</sequence>
<keyword evidence="7" id="KW-1185">Reference proteome</keyword>
<feature type="compositionally biased region" description="Polar residues" evidence="3">
    <location>
        <begin position="1557"/>
        <end position="1566"/>
    </location>
</feature>
<name>A0A840EIX2_9BACT</name>
<evidence type="ECO:0000256" key="3">
    <source>
        <dbReference type="SAM" id="MobiDB-lite"/>
    </source>
</evidence>
<dbReference type="NCBIfam" id="TIGR04183">
    <property type="entry name" value="Por_Secre_tail"/>
    <property type="match status" value="1"/>
</dbReference>
<dbReference type="EMBL" id="JACIFF010000010">
    <property type="protein sequence ID" value="MBB4080836.1"/>
    <property type="molecule type" value="Genomic_DNA"/>
</dbReference>
<evidence type="ECO:0000313" key="6">
    <source>
        <dbReference type="EMBL" id="MBB4080836.1"/>
    </source>
</evidence>
<evidence type="ECO:0000313" key="7">
    <source>
        <dbReference type="Proteomes" id="UP000576209"/>
    </source>
</evidence>